<dbReference type="PROSITE" id="PS50005">
    <property type="entry name" value="TPR"/>
    <property type="match status" value="1"/>
</dbReference>
<sequence>MAALSRFLHMMLRPLGALLVAALLCLAGAVPAVPAEPSVSARAHEALSEAQHLLQEEQWQDAERALAAVIERFADEPYALAAAWQMRGYLYSEKDRPQEALRAYDRVLELEVRDPVMTQQVRYNSAQLLMSLDRYAEAIQRIDAWVAAAENIKPEQRVQAAWIYFGAQAYATAAGHLEQAIEAAPQPAESWYQMLLAIYQNAQDQAALKKWLPVVIEAYPHNKSYWQLLSSVYLHLQEDRRAVATLSAAYHNGLLTEGQDLLHMARLYLYAGVPHKAARTLQDALRSQKISASAANFELLADSWLQARENSAAVAALERALAAGGGPVVSLKLGRLLVQEEQWAEAREHLQQAAGTEEGRIGGEALLLLGMAAYQDGRPADARAAFTRAREYSGVRRQADNWLTYLAQSEGATGS</sequence>
<reference evidence="2 3" key="1">
    <citation type="submission" date="2014-12" db="EMBL/GenBank/DDBJ databases">
        <title>Genomes of Geoalkalibacter ferrihydriticus and Geoalkalibacter subterraneus, two haloalkaliphilic metal-reducing members of the Geobacteraceae.</title>
        <authorList>
            <person name="Badalamenti J.P."/>
            <person name="Torres C.I."/>
            <person name="Krajmalnik-Brown R."/>
            <person name="Bond D.R."/>
        </authorList>
    </citation>
    <scope>NUCLEOTIDE SEQUENCE [LARGE SCALE GENOMIC DNA]</scope>
    <source>
        <strain evidence="2 3">DSM 17813</strain>
    </source>
</reference>
<keyword evidence="3" id="KW-1185">Reference proteome</keyword>
<evidence type="ECO:0000256" key="1">
    <source>
        <dbReference type="PROSITE-ProRule" id="PRU00339"/>
    </source>
</evidence>
<feature type="repeat" description="TPR" evidence="1">
    <location>
        <begin position="81"/>
        <end position="114"/>
    </location>
</feature>
<dbReference type="InterPro" id="IPR019734">
    <property type="entry name" value="TPR_rpt"/>
</dbReference>
<evidence type="ECO:0000313" key="3">
    <source>
        <dbReference type="Proteomes" id="UP000035068"/>
    </source>
</evidence>
<dbReference type="SMART" id="SM00028">
    <property type="entry name" value="TPR"/>
    <property type="match status" value="4"/>
</dbReference>
<dbReference type="Pfam" id="PF13432">
    <property type="entry name" value="TPR_16"/>
    <property type="match status" value="3"/>
</dbReference>
<protein>
    <recommendedName>
        <fullName evidence="4">Tetratricopeptide repeat-like domain-containing protein</fullName>
    </recommendedName>
</protein>
<dbReference type="Gene3D" id="1.25.40.10">
    <property type="entry name" value="Tetratricopeptide repeat domain"/>
    <property type="match status" value="3"/>
</dbReference>
<name>A0A0C2HT11_9BACT</name>
<dbReference type="EMBL" id="JWJD01000006">
    <property type="protein sequence ID" value="KIH75927.1"/>
    <property type="molecule type" value="Genomic_DNA"/>
</dbReference>
<evidence type="ECO:0000313" key="2">
    <source>
        <dbReference type="EMBL" id="KIH75927.1"/>
    </source>
</evidence>
<keyword evidence="1" id="KW-0802">TPR repeat</keyword>
<proteinExistence type="predicted"/>
<dbReference type="SUPFAM" id="SSF48452">
    <property type="entry name" value="TPR-like"/>
    <property type="match status" value="2"/>
</dbReference>
<comment type="caution">
    <text evidence="2">The sequence shown here is derived from an EMBL/GenBank/DDBJ whole genome shotgun (WGS) entry which is preliminary data.</text>
</comment>
<dbReference type="InterPro" id="IPR011990">
    <property type="entry name" value="TPR-like_helical_dom_sf"/>
</dbReference>
<dbReference type="AlphaFoldDB" id="A0A0C2HT11"/>
<evidence type="ECO:0008006" key="4">
    <source>
        <dbReference type="Google" id="ProtNLM"/>
    </source>
</evidence>
<dbReference type="Proteomes" id="UP000035068">
    <property type="component" value="Unassembled WGS sequence"/>
</dbReference>
<organism evidence="2 3">
    <name type="scientific">Geoalkalibacter ferrihydriticus DSM 17813</name>
    <dbReference type="NCBI Taxonomy" id="1121915"/>
    <lineage>
        <taxon>Bacteria</taxon>
        <taxon>Pseudomonadati</taxon>
        <taxon>Thermodesulfobacteriota</taxon>
        <taxon>Desulfuromonadia</taxon>
        <taxon>Desulfuromonadales</taxon>
        <taxon>Geoalkalibacteraceae</taxon>
        <taxon>Geoalkalibacter</taxon>
    </lineage>
</organism>
<accession>A0A0C2HT11</accession>
<gene>
    <name evidence="2" type="ORF">GFER_13515</name>
</gene>